<dbReference type="HOGENOM" id="CLU_056574_1_0_1"/>
<dbReference type="OrthoDB" id="10255128at2759"/>
<dbReference type="KEGG" id="lel:PVL30_003807"/>
<dbReference type="Gene3D" id="3.40.50.1000">
    <property type="entry name" value="HAD superfamily/HAD-like"/>
    <property type="match status" value="1"/>
</dbReference>
<dbReference type="Pfam" id="PF12710">
    <property type="entry name" value="HAD"/>
    <property type="match status" value="1"/>
</dbReference>
<dbReference type="STRING" id="379508.A5E045"/>
<dbReference type="VEuPathDB" id="FungiDB:LELG_02982"/>
<dbReference type="SUPFAM" id="SSF56784">
    <property type="entry name" value="HAD-like"/>
    <property type="match status" value="1"/>
</dbReference>
<proteinExistence type="predicted"/>
<gene>
    <name evidence="1" type="ORF">LELG_02982</name>
</gene>
<dbReference type="Proteomes" id="UP000001996">
    <property type="component" value="Unassembled WGS sequence"/>
</dbReference>
<dbReference type="GeneID" id="5233102"/>
<protein>
    <submittedName>
        <fullName evidence="1">Uncharacterized protein</fullName>
    </submittedName>
</protein>
<dbReference type="PANTHER" id="PTHR28181:SF1">
    <property type="entry name" value="COLD TOLERANCE PROTEIN 1"/>
    <property type="match status" value="1"/>
</dbReference>
<dbReference type="InterPro" id="IPR036412">
    <property type="entry name" value="HAD-like_sf"/>
</dbReference>
<reference evidence="1 2" key="1">
    <citation type="journal article" date="2009" name="Nature">
        <title>Evolution of pathogenicity and sexual reproduction in eight Candida genomes.</title>
        <authorList>
            <person name="Butler G."/>
            <person name="Rasmussen M.D."/>
            <person name="Lin M.F."/>
            <person name="Santos M.A."/>
            <person name="Sakthikumar S."/>
            <person name="Munro C.A."/>
            <person name="Rheinbay E."/>
            <person name="Grabherr M."/>
            <person name="Forche A."/>
            <person name="Reedy J.L."/>
            <person name="Agrafioti I."/>
            <person name="Arnaud M.B."/>
            <person name="Bates S."/>
            <person name="Brown A.J."/>
            <person name="Brunke S."/>
            <person name="Costanzo M.C."/>
            <person name="Fitzpatrick D.A."/>
            <person name="de Groot P.W."/>
            <person name="Harris D."/>
            <person name="Hoyer L.L."/>
            <person name="Hube B."/>
            <person name="Klis F.M."/>
            <person name="Kodira C."/>
            <person name="Lennard N."/>
            <person name="Logue M.E."/>
            <person name="Martin R."/>
            <person name="Neiman A.M."/>
            <person name="Nikolaou E."/>
            <person name="Quail M.A."/>
            <person name="Quinn J."/>
            <person name="Santos M.C."/>
            <person name="Schmitzberger F.F."/>
            <person name="Sherlock G."/>
            <person name="Shah P."/>
            <person name="Silverstein K.A."/>
            <person name="Skrzypek M.S."/>
            <person name="Soll D."/>
            <person name="Staggs R."/>
            <person name="Stansfield I."/>
            <person name="Stumpf M.P."/>
            <person name="Sudbery P.E."/>
            <person name="Srikantha T."/>
            <person name="Zeng Q."/>
            <person name="Berman J."/>
            <person name="Berriman M."/>
            <person name="Heitman J."/>
            <person name="Gow N.A."/>
            <person name="Lorenz M.C."/>
            <person name="Birren B.W."/>
            <person name="Kellis M."/>
            <person name="Cuomo C.A."/>
        </authorList>
    </citation>
    <scope>NUCLEOTIDE SEQUENCE [LARGE SCALE GENOMIC DNA]</scope>
    <source>
        <strain evidence="2">ATCC 11503 / BCRC 21390 / CBS 2605 / JCM 1781 / NBRC 1676 / NRRL YB-4239</strain>
    </source>
</reference>
<dbReference type="InterPro" id="IPR023214">
    <property type="entry name" value="HAD_sf"/>
</dbReference>
<name>A5E045_LODEL</name>
<organism evidence="1 2">
    <name type="scientific">Lodderomyces elongisporus (strain ATCC 11503 / CBS 2605 / JCM 1781 / NBRC 1676 / NRRL YB-4239)</name>
    <name type="common">Yeast</name>
    <name type="synonym">Saccharomyces elongisporus</name>
    <dbReference type="NCBI Taxonomy" id="379508"/>
    <lineage>
        <taxon>Eukaryota</taxon>
        <taxon>Fungi</taxon>
        <taxon>Dikarya</taxon>
        <taxon>Ascomycota</taxon>
        <taxon>Saccharomycotina</taxon>
        <taxon>Pichiomycetes</taxon>
        <taxon>Debaryomycetaceae</taxon>
        <taxon>Candida/Lodderomyces clade</taxon>
        <taxon>Lodderomyces</taxon>
    </lineage>
</organism>
<evidence type="ECO:0000313" key="2">
    <source>
        <dbReference type="Proteomes" id="UP000001996"/>
    </source>
</evidence>
<dbReference type="eggNOG" id="ENOG502S7B4">
    <property type="taxonomic scope" value="Eukaryota"/>
</dbReference>
<dbReference type="InParanoid" id="A5E045"/>
<sequence>MEDTLMRLMHHLFYSIPKLHPIIRPFFYSQTKSSSPALNCKRYMTLMTKISPRLVIADWDETLTEKDTISVLAQAPSTSIKPFTHYGEIYGDVYTTYTKQFGPCKTLEDHIAFQKGMRPIEMSSIDALEADRYFAGISKSDIEQAAEKVKLRPGAVEFLKHCQSAKLKVVILSVNWSRIFIGATLRRYGIPVADGFESTKSQWNVKIIANEFEFHNGITTGIWQTPDIRTSEDKLRYVEELKQSLTSSVPDKLHLHMQVQETINIENLEDADNADALGIEGGSENVMYIGDSATDLFPLVAVSYPVAMQGSKIDKLLDDFGVEHYSGSWNDIESLIDWKAND</sequence>
<accession>A5E045</accession>
<keyword evidence="2" id="KW-1185">Reference proteome</keyword>
<dbReference type="PANTHER" id="PTHR28181">
    <property type="entry name" value="UPF0655 PROTEIN YCR015C"/>
    <property type="match status" value="1"/>
</dbReference>
<dbReference type="AlphaFoldDB" id="A5E045"/>
<dbReference type="EMBL" id="CH981526">
    <property type="protein sequence ID" value="EDK44803.1"/>
    <property type="molecule type" value="Genomic_DNA"/>
</dbReference>
<evidence type="ECO:0000313" key="1">
    <source>
        <dbReference type="EMBL" id="EDK44803.1"/>
    </source>
</evidence>
<dbReference type="InterPro" id="IPR050849">
    <property type="entry name" value="HAD-like_hydrolase_phosphatase"/>
</dbReference>